<organism evidence="1 2">
    <name type="scientific">Melastoma candidum</name>
    <dbReference type="NCBI Taxonomy" id="119954"/>
    <lineage>
        <taxon>Eukaryota</taxon>
        <taxon>Viridiplantae</taxon>
        <taxon>Streptophyta</taxon>
        <taxon>Embryophyta</taxon>
        <taxon>Tracheophyta</taxon>
        <taxon>Spermatophyta</taxon>
        <taxon>Magnoliopsida</taxon>
        <taxon>eudicotyledons</taxon>
        <taxon>Gunneridae</taxon>
        <taxon>Pentapetalae</taxon>
        <taxon>rosids</taxon>
        <taxon>malvids</taxon>
        <taxon>Myrtales</taxon>
        <taxon>Melastomataceae</taxon>
        <taxon>Melastomatoideae</taxon>
        <taxon>Melastomateae</taxon>
        <taxon>Melastoma</taxon>
    </lineage>
</organism>
<proteinExistence type="predicted"/>
<keyword evidence="2" id="KW-1185">Reference proteome</keyword>
<evidence type="ECO:0000313" key="1">
    <source>
        <dbReference type="EMBL" id="KAI4326702.1"/>
    </source>
</evidence>
<sequence>MKMRSSSCGIDGCKPDRKTVERNRRIHMKGLCFKLSSLIPPHHHLHRSNKVTNQPTTPIPPPLLFVSLIRDKDKRVRHRFFGVC</sequence>
<comment type="caution">
    <text evidence="1">The sequence shown here is derived from an EMBL/GenBank/DDBJ whole genome shotgun (WGS) entry which is preliminary data.</text>
</comment>
<evidence type="ECO:0000313" key="2">
    <source>
        <dbReference type="Proteomes" id="UP001057402"/>
    </source>
</evidence>
<dbReference type="Proteomes" id="UP001057402">
    <property type="component" value="Chromosome 9"/>
</dbReference>
<protein>
    <submittedName>
        <fullName evidence="1">Uncharacterized protein</fullName>
    </submittedName>
</protein>
<name>A0ACB9MSQ6_9MYRT</name>
<accession>A0ACB9MSQ6</accession>
<gene>
    <name evidence="1" type="ORF">MLD38_031989</name>
</gene>
<dbReference type="EMBL" id="CM042888">
    <property type="protein sequence ID" value="KAI4326702.1"/>
    <property type="molecule type" value="Genomic_DNA"/>
</dbReference>
<reference evidence="2" key="1">
    <citation type="journal article" date="2023" name="Front. Plant Sci.">
        <title>Chromosomal-level genome assembly of Melastoma candidum provides insights into trichome evolution.</title>
        <authorList>
            <person name="Zhong Y."/>
            <person name="Wu W."/>
            <person name="Sun C."/>
            <person name="Zou P."/>
            <person name="Liu Y."/>
            <person name="Dai S."/>
            <person name="Zhou R."/>
        </authorList>
    </citation>
    <scope>NUCLEOTIDE SEQUENCE [LARGE SCALE GENOMIC DNA]</scope>
</reference>